<dbReference type="InterPro" id="IPR046796">
    <property type="entry name" value="Transposase_32_dom"/>
</dbReference>
<sequence>MASFSASASSLAIEFQEGDMDKYLQQLQSYTFIQEQGFHPLMRNCKGIWENATKREWKKFCSLAEKSLIILVVQDFYLALKQREAARQFYEMHSFVKVKRVPVTEMSIFQIYDAPHYYRYYLYKIDLKEFKNIDTEEILRFLTEGKEMWTYRMETVILETFNQQLMTPKAKMWMKFICSRIWPITKMSKISPIQAIITYGILQNKQICIGTWIYKNMVDCTRNLGKGIFFPHLITKLCKRAGVPIERMYKTMNPLRKLLNDDLFKQFVLIQTKQKKEKKRISRR</sequence>
<reference evidence="2 3" key="1">
    <citation type="journal article" date="2012" name="Nature">
        <title>Repeated polyploidization of Gossypium genomes and the evolution of spinnable cotton fibres.</title>
        <authorList>
            <person name="Paterson A.H."/>
            <person name="Wendel J.F."/>
            <person name="Gundlach H."/>
            <person name="Guo H."/>
            <person name="Jenkins J."/>
            <person name="Jin D."/>
            <person name="Llewellyn D."/>
            <person name="Showmaker K.C."/>
            <person name="Shu S."/>
            <person name="Udall J."/>
            <person name="Yoo M.J."/>
            <person name="Byers R."/>
            <person name="Chen W."/>
            <person name="Doron-Faigenboim A."/>
            <person name="Duke M.V."/>
            <person name="Gong L."/>
            <person name="Grimwood J."/>
            <person name="Grover C."/>
            <person name="Grupp K."/>
            <person name="Hu G."/>
            <person name="Lee T.H."/>
            <person name="Li J."/>
            <person name="Lin L."/>
            <person name="Liu T."/>
            <person name="Marler B.S."/>
            <person name="Page J.T."/>
            <person name="Roberts A.W."/>
            <person name="Romanel E."/>
            <person name="Sanders W.S."/>
            <person name="Szadkowski E."/>
            <person name="Tan X."/>
            <person name="Tang H."/>
            <person name="Xu C."/>
            <person name="Wang J."/>
            <person name="Wang Z."/>
            <person name="Zhang D."/>
            <person name="Zhang L."/>
            <person name="Ashrafi H."/>
            <person name="Bedon F."/>
            <person name="Bowers J.E."/>
            <person name="Brubaker C.L."/>
            <person name="Chee P.W."/>
            <person name="Das S."/>
            <person name="Gingle A.R."/>
            <person name="Haigler C.H."/>
            <person name="Harker D."/>
            <person name="Hoffmann L.V."/>
            <person name="Hovav R."/>
            <person name="Jones D.C."/>
            <person name="Lemke C."/>
            <person name="Mansoor S."/>
            <person name="ur Rahman M."/>
            <person name="Rainville L.N."/>
            <person name="Rambani A."/>
            <person name="Reddy U.K."/>
            <person name="Rong J.K."/>
            <person name="Saranga Y."/>
            <person name="Scheffler B.E."/>
            <person name="Scheffler J.A."/>
            <person name="Stelly D.M."/>
            <person name="Triplett B.A."/>
            <person name="Van Deynze A."/>
            <person name="Vaslin M.F."/>
            <person name="Waghmare V.N."/>
            <person name="Walford S.A."/>
            <person name="Wright R.J."/>
            <person name="Zaki E.A."/>
            <person name="Zhang T."/>
            <person name="Dennis E.S."/>
            <person name="Mayer K.F."/>
            <person name="Peterson D.G."/>
            <person name="Rokhsar D.S."/>
            <person name="Wang X."/>
            <person name="Schmutz J."/>
        </authorList>
    </citation>
    <scope>NUCLEOTIDE SEQUENCE [LARGE SCALE GENOMIC DNA]</scope>
</reference>
<evidence type="ECO:0000313" key="2">
    <source>
        <dbReference type="EMBL" id="KJB61344.1"/>
    </source>
</evidence>
<dbReference type="OMA" id="CKGIWEN"/>
<feature type="domain" description="Putative plant transposon protein" evidence="1">
    <location>
        <begin position="54"/>
        <end position="244"/>
    </location>
</feature>
<protein>
    <recommendedName>
        <fullName evidence="1">Putative plant transposon protein domain-containing protein</fullName>
    </recommendedName>
</protein>
<proteinExistence type="predicted"/>
<dbReference type="Gramene" id="KJB61344">
    <property type="protein sequence ID" value="KJB61344"/>
    <property type="gene ID" value="B456_009G352400"/>
</dbReference>
<name>A0A0D2TX91_GOSRA</name>
<organism evidence="2 3">
    <name type="scientific">Gossypium raimondii</name>
    <name type="common">Peruvian cotton</name>
    <name type="synonym">Gossypium klotzschianum subsp. raimondii</name>
    <dbReference type="NCBI Taxonomy" id="29730"/>
    <lineage>
        <taxon>Eukaryota</taxon>
        <taxon>Viridiplantae</taxon>
        <taxon>Streptophyta</taxon>
        <taxon>Embryophyta</taxon>
        <taxon>Tracheophyta</taxon>
        <taxon>Spermatophyta</taxon>
        <taxon>Magnoliopsida</taxon>
        <taxon>eudicotyledons</taxon>
        <taxon>Gunneridae</taxon>
        <taxon>Pentapetalae</taxon>
        <taxon>rosids</taxon>
        <taxon>malvids</taxon>
        <taxon>Malvales</taxon>
        <taxon>Malvaceae</taxon>
        <taxon>Malvoideae</taxon>
        <taxon>Gossypium</taxon>
    </lineage>
</organism>
<dbReference type="AlphaFoldDB" id="A0A0D2TX91"/>
<dbReference type="Pfam" id="PF20167">
    <property type="entry name" value="Transposase_32"/>
    <property type="match status" value="1"/>
</dbReference>
<keyword evidence="3" id="KW-1185">Reference proteome</keyword>
<dbReference type="EMBL" id="CM001748">
    <property type="protein sequence ID" value="KJB61344.1"/>
    <property type="molecule type" value="Genomic_DNA"/>
</dbReference>
<dbReference type="Proteomes" id="UP000032304">
    <property type="component" value="Chromosome 9"/>
</dbReference>
<evidence type="ECO:0000259" key="1">
    <source>
        <dbReference type="Pfam" id="PF20167"/>
    </source>
</evidence>
<accession>A0A0D2TX91</accession>
<evidence type="ECO:0000313" key="3">
    <source>
        <dbReference type="Proteomes" id="UP000032304"/>
    </source>
</evidence>
<gene>
    <name evidence="2" type="ORF">B456_009G352400</name>
</gene>